<dbReference type="PROSITE" id="PS51257">
    <property type="entry name" value="PROKAR_LIPOPROTEIN"/>
    <property type="match status" value="1"/>
</dbReference>
<reference evidence="2" key="1">
    <citation type="submission" date="2017-08" db="EMBL/GenBank/DDBJ databases">
        <title>Direct submision.</title>
        <authorList>
            <person name="Kim S.-J."/>
            <person name="Rhee S.-K."/>
        </authorList>
    </citation>
    <scope>NUCLEOTIDE SEQUENCE [LARGE SCALE GENOMIC DNA]</scope>
    <source>
        <strain evidence="2">GI5</strain>
    </source>
</reference>
<protein>
    <submittedName>
        <fullName evidence="1">Uncharacterized protein</fullName>
    </submittedName>
</protein>
<sequence>MRSALILLLSSVLSLGLIGCGGDLDDRGMVSIEILGNGSASVTGTDIDCPETCQREVVFTQLEVNSIANNSRTITVQANVDPDSELLGWLPTGRTFISNDTTVCESDPICQVRMQDTCGVVHYLPVACAANAINDLELRPVVMNTNSLIDWDRSGGYICVLQQPGEAQCWQSSAARYRNFEHTDTPSLINPTQVSVSWNYGCALDQTGVHCWSSEPDAIIAEPSILFGLSHVEQISVRIGYYGCALADGDVTCWQRKALAVTPSLNDPTNLRREGNSTCVDDGTEKVCWSFTAGEYVESRQPLIPTT</sequence>
<proteinExistence type="predicted"/>
<dbReference type="RefSeq" id="WP_101894388.1">
    <property type="nucleotide sequence ID" value="NZ_CP022684.1"/>
</dbReference>
<dbReference type="Gene3D" id="2.130.10.30">
    <property type="entry name" value="Regulator of chromosome condensation 1/beta-lactamase-inhibitor protein II"/>
    <property type="match status" value="1"/>
</dbReference>
<dbReference type="KEGG" id="kak:Kalk_11505"/>
<dbReference type="OrthoDB" id="238206at2"/>
<gene>
    <name evidence="1" type="ORF">Kalk_11505</name>
</gene>
<dbReference type="Proteomes" id="UP000235116">
    <property type="component" value="Chromosome"/>
</dbReference>
<organism evidence="1 2">
    <name type="scientific">Ketobacter alkanivorans</name>
    <dbReference type="NCBI Taxonomy" id="1917421"/>
    <lineage>
        <taxon>Bacteria</taxon>
        <taxon>Pseudomonadati</taxon>
        <taxon>Pseudomonadota</taxon>
        <taxon>Gammaproteobacteria</taxon>
        <taxon>Pseudomonadales</taxon>
        <taxon>Ketobacteraceae</taxon>
        <taxon>Ketobacter</taxon>
    </lineage>
</organism>
<dbReference type="EMBL" id="CP022684">
    <property type="protein sequence ID" value="AUM13009.1"/>
    <property type="molecule type" value="Genomic_DNA"/>
</dbReference>
<dbReference type="InterPro" id="IPR009091">
    <property type="entry name" value="RCC1/BLIP-II"/>
</dbReference>
<accession>A0A2K9LKX6</accession>
<keyword evidence="2" id="KW-1185">Reference proteome</keyword>
<evidence type="ECO:0000313" key="2">
    <source>
        <dbReference type="Proteomes" id="UP000235116"/>
    </source>
</evidence>
<dbReference type="AlphaFoldDB" id="A0A2K9LKX6"/>
<dbReference type="SUPFAM" id="SSF50985">
    <property type="entry name" value="RCC1/BLIP-II"/>
    <property type="match status" value="1"/>
</dbReference>
<evidence type="ECO:0000313" key="1">
    <source>
        <dbReference type="EMBL" id="AUM13009.1"/>
    </source>
</evidence>
<name>A0A2K9LKX6_9GAMM</name>